<reference evidence="9 10" key="1">
    <citation type="submission" date="2019-03" db="EMBL/GenBank/DDBJ databases">
        <title>Genomic Encyclopedia of Type Strains, Phase IV (KMG-IV): sequencing the most valuable type-strain genomes for metagenomic binning, comparative biology and taxonomic classification.</title>
        <authorList>
            <person name="Goeker M."/>
        </authorList>
    </citation>
    <scope>NUCLEOTIDE SEQUENCE [LARGE SCALE GENOMIC DNA]</scope>
    <source>
        <strain evidence="9 10">DSM 17974</strain>
    </source>
</reference>
<keyword evidence="5 7" id="KW-1133">Transmembrane helix</keyword>
<gene>
    <name evidence="9" type="ORF">C7445_10390</name>
</gene>
<dbReference type="OrthoDB" id="9793283at2"/>
<evidence type="ECO:0000256" key="1">
    <source>
        <dbReference type="ARBA" id="ARBA00004651"/>
    </source>
</evidence>
<evidence type="ECO:0000313" key="9">
    <source>
        <dbReference type="EMBL" id="TDY50046.1"/>
    </source>
</evidence>
<feature type="transmembrane region" description="Helical" evidence="7">
    <location>
        <begin position="322"/>
        <end position="339"/>
    </location>
</feature>
<dbReference type="Pfam" id="PF07690">
    <property type="entry name" value="MFS_1"/>
    <property type="match status" value="1"/>
</dbReference>
<evidence type="ECO:0000256" key="7">
    <source>
        <dbReference type="SAM" id="Phobius"/>
    </source>
</evidence>
<keyword evidence="3" id="KW-1003">Cell membrane</keyword>
<feature type="transmembrane region" description="Helical" evidence="7">
    <location>
        <begin position="56"/>
        <end position="77"/>
    </location>
</feature>
<dbReference type="InterPro" id="IPR036259">
    <property type="entry name" value="MFS_trans_sf"/>
</dbReference>
<dbReference type="PANTHER" id="PTHR23517:SF3">
    <property type="entry name" value="INTEGRAL MEMBRANE TRANSPORT PROTEIN"/>
    <property type="match status" value="1"/>
</dbReference>
<dbReference type="InterPro" id="IPR020846">
    <property type="entry name" value="MFS_dom"/>
</dbReference>
<dbReference type="PANTHER" id="PTHR23517">
    <property type="entry name" value="RESISTANCE PROTEIN MDTM, PUTATIVE-RELATED-RELATED"/>
    <property type="match status" value="1"/>
</dbReference>
<dbReference type="InterPro" id="IPR050171">
    <property type="entry name" value="MFS_Transporters"/>
</dbReference>
<keyword evidence="2" id="KW-0813">Transport</keyword>
<evidence type="ECO:0000256" key="2">
    <source>
        <dbReference type="ARBA" id="ARBA00022448"/>
    </source>
</evidence>
<sequence>MAVESALAPEQRPNVLNVSLVILLGASFFGSLTTYMSQPFFVLYYHHALALPMAQAGLLVGLTPLSAALFGVIGGYVSDRIGIRRGYVLALAVTAVCFIGLASLRLYVLLLGVSVVMGLANATMRSGVQALINTRVPKSEAGRYQTYLYWLNNLGIVIGPTVATILFSAGKKPTVFYIAAGLLLLLAIVIWSVVRDAQAETPAATAPGEKPQEPPSKRPTFLDVMKCLGTDRALWWTFIALLCFIVVESQLTSTLGLYLASKFRHGTQYYGLLNTEIALIVLLCTPLVQRFAKKLPVTKVLPTGLVVLGLGLALSGFSTQPIGWFIGIFFYGIGEVLAITKVNEIMAGAAGRGNPATRFASLNSAMFLGMFIGYTLSTPLVSVLSSEVFYLGTFIIVICAMLAFLKAYHLLRETSVSESKNEATGAM</sequence>
<evidence type="ECO:0000256" key="6">
    <source>
        <dbReference type="ARBA" id="ARBA00023136"/>
    </source>
</evidence>
<evidence type="ECO:0000313" key="10">
    <source>
        <dbReference type="Proteomes" id="UP000294581"/>
    </source>
</evidence>
<feature type="transmembrane region" description="Helical" evidence="7">
    <location>
        <begin position="359"/>
        <end position="376"/>
    </location>
</feature>
<dbReference type="AlphaFoldDB" id="A0A4R8LTW8"/>
<comment type="caution">
    <text evidence="9">The sequence shown here is derived from an EMBL/GenBank/DDBJ whole genome shotgun (WGS) entry which is preliminary data.</text>
</comment>
<dbReference type="InterPro" id="IPR011701">
    <property type="entry name" value="MFS"/>
</dbReference>
<feature type="transmembrane region" description="Helical" evidence="7">
    <location>
        <begin position="175"/>
        <end position="194"/>
    </location>
</feature>
<dbReference type="SUPFAM" id="SSF103473">
    <property type="entry name" value="MFS general substrate transporter"/>
    <property type="match status" value="1"/>
</dbReference>
<proteinExistence type="predicted"/>
<feature type="transmembrane region" description="Helical" evidence="7">
    <location>
        <begin position="269"/>
        <end position="288"/>
    </location>
</feature>
<feature type="domain" description="Major facilitator superfamily (MFS) profile" evidence="8">
    <location>
        <begin position="19"/>
        <end position="415"/>
    </location>
</feature>
<dbReference type="GO" id="GO:0022857">
    <property type="term" value="F:transmembrane transporter activity"/>
    <property type="evidence" value="ECO:0007669"/>
    <property type="project" value="InterPro"/>
</dbReference>
<feature type="transmembrane region" description="Helical" evidence="7">
    <location>
        <begin position="15"/>
        <end position="36"/>
    </location>
</feature>
<evidence type="ECO:0000256" key="3">
    <source>
        <dbReference type="ARBA" id="ARBA00022475"/>
    </source>
</evidence>
<evidence type="ECO:0000256" key="4">
    <source>
        <dbReference type="ARBA" id="ARBA00022692"/>
    </source>
</evidence>
<organism evidence="9 10">
    <name type="scientific">Alicyclobacillus sacchari</name>
    <dbReference type="NCBI Taxonomy" id="392010"/>
    <lineage>
        <taxon>Bacteria</taxon>
        <taxon>Bacillati</taxon>
        <taxon>Bacillota</taxon>
        <taxon>Bacilli</taxon>
        <taxon>Bacillales</taxon>
        <taxon>Alicyclobacillaceae</taxon>
        <taxon>Alicyclobacillus</taxon>
    </lineage>
</organism>
<evidence type="ECO:0000256" key="5">
    <source>
        <dbReference type="ARBA" id="ARBA00022989"/>
    </source>
</evidence>
<dbReference type="Proteomes" id="UP000294581">
    <property type="component" value="Unassembled WGS sequence"/>
</dbReference>
<protein>
    <submittedName>
        <fullName evidence="9">Putative MFS family arabinose efflux permease</fullName>
    </submittedName>
</protein>
<keyword evidence="6 7" id="KW-0472">Membrane</keyword>
<feature type="transmembrane region" description="Helical" evidence="7">
    <location>
        <begin position="233"/>
        <end position="257"/>
    </location>
</feature>
<feature type="transmembrane region" description="Helical" evidence="7">
    <location>
        <begin position="86"/>
        <end position="102"/>
    </location>
</feature>
<dbReference type="Gene3D" id="1.20.1250.20">
    <property type="entry name" value="MFS general substrate transporter like domains"/>
    <property type="match status" value="1"/>
</dbReference>
<dbReference type="PROSITE" id="PS50850">
    <property type="entry name" value="MFS"/>
    <property type="match status" value="1"/>
</dbReference>
<name>A0A4R8LTW8_9BACL</name>
<evidence type="ECO:0000259" key="8">
    <source>
        <dbReference type="PROSITE" id="PS50850"/>
    </source>
</evidence>
<feature type="transmembrane region" description="Helical" evidence="7">
    <location>
        <begin position="149"/>
        <end position="169"/>
    </location>
</feature>
<comment type="subcellular location">
    <subcellularLocation>
        <location evidence="1">Cell membrane</location>
        <topology evidence="1">Multi-pass membrane protein</topology>
    </subcellularLocation>
</comment>
<keyword evidence="10" id="KW-1185">Reference proteome</keyword>
<dbReference type="GO" id="GO:0005886">
    <property type="term" value="C:plasma membrane"/>
    <property type="evidence" value="ECO:0007669"/>
    <property type="project" value="UniProtKB-SubCell"/>
</dbReference>
<feature type="transmembrane region" description="Helical" evidence="7">
    <location>
        <begin position="388"/>
        <end position="411"/>
    </location>
</feature>
<feature type="transmembrane region" description="Helical" evidence="7">
    <location>
        <begin position="300"/>
        <end position="316"/>
    </location>
</feature>
<accession>A0A4R8LTW8</accession>
<dbReference type="EMBL" id="SORF01000003">
    <property type="protein sequence ID" value="TDY50046.1"/>
    <property type="molecule type" value="Genomic_DNA"/>
</dbReference>
<keyword evidence="4 7" id="KW-0812">Transmembrane</keyword>
<feature type="transmembrane region" description="Helical" evidence="7">
    <location>
        <begin position="108"/>
        <end position="128"/>
    </location>
</feature>